<sequence length="672" mass="76417">MRQEWFKEHIRQVHVDFHMPEFPTDAINEFDAKSFVAEFVRADVNVIGVFTKCHFGNAYYPTKVGHKHSGLEGDFFGEVLQEAHRSGIKVIAYYSLGTDAYAVQQNPDWYQINEDGQVRGSAGTVWELPCLNSPYREELVIPQVLEIMNSYDMDGWLFDIPYIDGHRCFCPYCKKKFKEENGLELTVELYRDNPKIVHDFARNSAERCMQELYDLIKSIRPHVMVNCNGAWKMGESDAINATSDYGLWESQPASGSYLCHSIKARYTRNLDVPVQIMTVRFTEDWGMMSCKTPEQLKYEFASILANGGIINIGDQVLPNGRLQSGVYDVIGEAFHFVKERETFCIGTRSVPHIAVISNNTSSWYWDSGDAAMLGASKVLIEGHHQYDMFYNDAFPDLSAYRVVILPETVSLSDESLSRIRAFVKAGGVLLAAGEASLNRTSKRFELADVLGVDYLDRSPYEFGYFTENESLWKGITAIPQLLEAPFLKVRASTAQPLSWIQWPLTVPAPNRAFRYRIPPAGNVSAFPSISVNDYGQGKAIYIAAPVFSTYWNTNHYWIRSIVDALLDKYDLSKPFRVDAPTHMEANLMRSDDTTYLHLINFQNNHTGSRSASSYDPIERIWPIHDIVVQYFDDSVQEATLLPENVSLPFRRLEHGIELIVPSVHIHSTIAFK</sequence>
<reference evidence="1 2" key="1">
    <citation type="submission" date="2019-07" db="EMBL/GenBank/DDBJ databases">
        <authorList>
            <person name="Kim J."/>
        </authorList>
    </citation>
    <scope>NUCLEOTIDE SEQUENCE [LARGE SCALE GENOMIC DNA]</scope>
    <source>
        <strain evidence="1 2">G13</strain>
    </source>
</reference>
<accession>A0A559JSX7</accession>
<dbReference type="GO" id="GO:0016787">
    <property type="term" value="F:hydrolase activity"/>
    <property type="evidence" value="ECO:0007669"/>
    <property type="project" value="UniProtKB-KW"/>
</dbReference>
<evidence type="ECO:0000313" key="1">
    <source>
        <dbReference type="EMBL" id="TVY02975.1"/>
    </source>
</evidence>
<dbReference type="InterPro" id="IPR028212">
    <property type="entry name" value="GHL6"/>
</dbReference>
<dbReference type="EMBL" id="VNJJ01000002">
    <property type="protein sequence ID" value="TVY02975.1"/>
    <property type="molecule type" value="Genomic_DNA"/>
</dbReference>
<dbReference type="Gene3D" id="3.40.50.880">
    <property type="match status" value="1"/>
</dbReference>
<evidence type="ECO:0000313" key="2">
    <source>
        <dbReference type="Proteomes" id="UP000316330"/>
    </source>
</evidence>
<dbReference type="Gene3D" id="3.20.20.80">
    <property type="entry name" value="Glycosidases"/>
    <property type="match status" value="1"/>
</dbReference>
<keyword evidence="2" id="KW-1185">Reference proteome</keyword>
<dbReference type="Proteomes" id="UP000316330">
    <property type="component" value="Unassembled WGS sequence"/>
</dbReference>
<keyword evidence="1" id="KW-0378">Hydrolase</keyword>
<protein>
    <submittedName>
        <fullName evidence="1">Family 10 glycosylhydrolase</fullName>
    </submittedName>
</protein>
<dbReference type="CDD" id="cd03143">
    <property type="entry name" value="A4_beta-galactosidase_middle_domain"/>
    <property type="match status" value="1"/>
</dbReference>
<comment type="caution">
    <text evidence="1">The sequence shown here is derived from an EMBL/GenBank/DDBJ whole genome shotgun (WGS) entry which is preliminary data.</text>
</comment>
<dbReference type="SUPFAM" id="SSF52317">
    <property type="entry name" value="Class I glutamine amidotransferase-like"/>
    <property type="match status" value="1"/>
</dbReference>
<dbReference type="AlphaFoldDB" id="A0A559JSX7"/>
<proteinExistence type="predicted"/>
<name>A0A559JSX7_9BACL</name>
<gene>
    <name evidence="1" type="ORF">FPZ45_03535</name>
</gene>
<organism evidence="1 2">
    <name type="scientific">Cohnella terricola</name>
    <dbReference type="NCBI Taxonomy" id="1289167"/>
    <lineage>
        <taxon>Bacteria</taxon>
        <taxon>Bacillati</taxon>
        <taxon>Bacillota</taxon>
        <taxon>Bacilli</taxon>
        <taxon>Bacillales</taxon>
        <taxon>Paenibacillaceae</taxon>
        <taxon>Cohnella</taxon>
    </lineage>
</organism>
<dbReference type="OrthoDB" id="9780891at2"/>
<dbReference type="RefSeq" id="WP_144698510.1">
    <property type="nucleotide sequence ID" value="NZ_VNJJ01000002.1"/>
</dbReference>
<dbReference type="Pfam" id="PF14871">
    <property type="entry name" value="GHL6"/>
    <property type="match status" value="1"/>
</dbReference>
<dbReference type="InterPro" id="IPR029062">
    <property type="entry name" value="Class_I_gatase-like"/>
</dbReference>
<dbReference type="SUPFAM" id="SSF51445">
    <property type="entry name" value="(Trans)glycosidases"/>
    <property type="match status" value="1"/>
</dbReference>
<dbReference type="InterPro" id="IPR017853">
    <property type="entry name" value="GH"/>
</dbReference>